<dbReference type="PANTHER" id="PTHR43539:SF38">
    <property type="entry name" value="INDOLE-3-PYRUVATE MONOOXYGENASE YUCCA6"/>
    <property type="match status" value="1"/>
</dbReference>
<dbReference type="GO" id="GO:0004497">
    <property type="term" value="F:monooxygenase activity"/>
    <property type="evidence" value="ECO:0007669"/>
    <property type="project" value="TreeGrafter"/>
</dbReference>
<dbReference type="Pfam" id="PF13738">
    <property type="entry name" value="Pyr_redox_3"/>
    <property type="match status" value="1"/>
</dbReference>
<dbReference type="InterPro" id="IPR050982">
    <property type="entry name" value="Auxin_biosynth/cation_transpt"/>
</dbReference>
<dbReference type="InterPro" id="IPR036188">
    <property type="entry name" value="FAD/NAD-bd_sf"/>
</dbReference>
<evidence type="ECO:0000313" key="2">
    <source>
        <dbReference type="EMBL" id="THH38718.1"/>
    </source>
</evidence>
<dbReference type="GO" id="GO:0009851">
    <property type="term" value="P:auxin biosynthetic process"/>
    <property type="evidence" value="ECO:0007669"/>
    <property type="project" value="TreeGrafter"/>
</dbReference>
<evidence type="ECO:0000256" key="1">
    <source>
        <dbReference type="ARBA" id="ARBA00023002"/>
    </source>
</evidence>
<evidence type="ECO:0000313" key="3">
    <source>
        <dbReference type="Proteomes" id="UP000306602"/>
    </source>
</evidence>
<dbReference type="RefSeq" id="WP_136461610.1">
    <property type="nucleotide sequence ID" value="NZ_SRKY01000001.1"/>
</dbReference>
<dbReference type="Proteomes" id="UP000306602">
    <property type="component" value="Unassembled WGS sequence"/>
</dbReference>
<gene>
    <name evidence="2" type="ORF">E4Z66_03885</name>
</gene>
<sequence length="548" mass="60223">MNVEMPENKDQLDVAIIGAGPAGLQAAYSLQGRGLTVEIFERGAVGEFFRNFPRHRNLISINKVHTGLSDPEAQLRYDWNSLLGDPVPRFTTHSPKYFPTADEYVGYLEGFADTLGDIIHANCKITRIGRDGDGYVIESADGLSRRARQIIVASGVTLPWLPDVEGIDLVEIYNDFDTSPESFINKRVLVLGKGNSAFETAEKLIETTQATHVMSPNKLKFAWNTHFVGHLRAVNTNFLDTYQLKSQNAVLDARPIKIEKDGDTFVVTAEMTAASGHEIVLTYDRVICCTGWRFDASIFDDEIRPDMAHMGKFPKMSANWELEGAPGIWFAGTIMQCRDFKKTMSGFVHGFRHNIDALARFVEARAKGTELPVQQVDLAPETLAPMLVERASISAALFLQPGFLADVICLSGPQAGACHAAMPLDWAKETVLREGDYLTLTLEFGDFGENPLHVNRSHNAFGGAPDPFIHPVLRHWRDGQEVAMMHLSDHLDADWRDRGDRDAGAGTVLRMTYADKGAPRAPSDVALEQVTAFLAGLAAGAPAIAAAE</sequence>
<dbReference type="OrthoDB" id="9786503at2"/>
<organism evidence="2 3">
    <name type="scientific">Aliishimia ponticola</name>
    <dbReference type="NCBI Taxonomy" id="2499833"/>
    <lineage>
        <taxon>Bacteria</taxon>
        <taxon>Pseudomonadati</taxon>
        <taxon>Pseudomonadota</taxon>
        <taxon>Alphaproteobacteria</taxon>
        <taxon>Rhodobacterales</taxon>
        <taxon>Paracoccaceae</taxon>
        <taxon>Aliishimia</taxon>
    </lineage>
</organism>
<dbReference type="PRINTS" id="PR00411">
    <property type="entry name" value="PNDRDTASEI"/>
</dbReference>
<dbReference type="PRINTS" id="PR00368">
    <property type="entry name" value="FADPNR"/>
</dbReference>
<name>A0A4S4NK91_9RHOB</name>
<reference evidence="2 3" key="1">
    <citation type="submission" date="2019-04" db="EMBL/GenBank/DDBJ databases">
        <title>Shimia ponticola sp. nov., isolated from seawater.</title>
        <authorList>
            <person name="Kim Y.-O."/>
            <person name="Yoon J.-H."/>
        </authorList>
    </citation>
    <scope>NUCLEOTIDE SEQUENCE [LARGE SCALE GENOMIC DNA]</scope>
    <source>
        <strain evidence="2 3">MYP11</strain>
    </source>
</reference>
<dbReference type="EMBL" id="SRKY01000001">
    <property type="protein sequence ID" value="THH38718.1"/>
    <property type="molecule type" value="Genomic_DNA"/>
</dbReference>
<dbReference type="PANTHER" id="PTHR43539">
    <property type="entry name" value="FLAVIN-BINDING MONOOXYGENASE-LIKE PROTEIN (AFU_ORTHOLOGUE AFUA_4G09220)"/>
    <property type="match status" value="1"/>
</dbReference>
<dbReference type="SUPFAM" id="SSF51905">
    <property type="entry name" value="FAD/NAD(P)-binding domain"/>
    <property type="match status" value="1"/>
</dbReference>
<keyword evidence="1" id="KW-0560">Oxidoreductase</keyword>
<protein>
    <submittedName>
        <fullName evidence="2">FAD-binding protein</fullName>
    </submittedName>
</protein>
<dbReference type="GO" id="GO:0050660">
    <property type="term" value="F:flavin adenine dinucleotide binding"/>
    <property type="evidence" value="ECO:0007669"/>
    <property type="project" value="TreeGrafter"/>
</dbReference>
<keyword evidence="3" id="KW-1185">Reference proteome</keyword>
<proteinExistence type="predicted"/>
<dbReference type="Gene3D" id="3.50.50.60">
    <property type="entry name" value="FAD/NAD(P)-binding domain"/>
    <property type="match status" value="2"/>
</dbReference>
<comment type="caution">
    <text evidence="2">The sequence shown here is derived from an EMBL/GenBank/DDBJ whole genome shotgun (WGS) entry which is preliminary data.</text>
</comment>
<dbReference type="AlphaFoldDB" id="A0A4S4NK91"/>
<accession>A0A4S4NK91</accession>